<accession>A0A927MX20</accession>
<evidence type="ECO:0000313" key="1">
    <source>
        <dbReference type="EMBL" id="MBE1608496.1"/>
    </source>
</evidence>
<dbReference type="AlphaFoldDB" id="A0A927MX20"/>
<dbReference type="SUPFAM" id="SSF56784">
    <property type="entry name" value="HAD-like"/>
    <property type="match status" value="1"/>
</dbReference>
<dbReference type="PANTHER" id="PTHR43611:SF3">
    <property type="entry name" value="FLAVIN MONONUCLEOTIDE HYDROLASE 1, CHLOROPLATIC"/>
    <property type="match status" value="1"/>
</dbReference>
<comment type="caution">
    <text evidence="1">The sequence shown here is derived from an EMBL/GenBank/DDBJ whole genome shotgun (WGS) entry which is preliminary data.</text>
</comment>
<evidence type="ECO:0000313" key="2">
    <source>
        <dbReference type="Proteomes" id="UP000638648"/>
    </source>
</evidence>
<proteinExistence type="predicted"/>
<dbReference type="NCBIfam" id="TIGR01549">
    <property type="entry name" value="HAD-SF-IA-v1"/>
    <property type="match status" value="1"/>
</dbReference>
<dbReference type="InterPro" id="IPR023214">
    <property type="entry name" value="HAD_sf"/>
</dbReference>
<dbReference type="EMBL" id="JADBEM010000001">
    <property type="protein sequence ID" value="MBE1608496.1"/>
    <property type="molecule type" value="Genomic_DNA"/>
</dbReference>
<dbReference type="Proteomes" id="UP000638648">
    <property type="component" value="Unassembled WGS sequence"/>
</dbReference>
<sequence>MTGDEFSAALGAADPDNGISTGRLSLDDWRDRCAEALGLSSEQADSFVADMWDWYCGELDEELMAYVANLPQRYRTAIISNSGSGAREVEETRYGFSTYFDPIIYSHEVGLLKPDPRIYAIACDRLRLEPHETVFLDDSQVCVDGARAFGMHGILHESTATSIRTIDTLLADSS</sequence>
<keyword evidence="2" id="KW-1185">Reference proteome</keyword>
<dbReference type="Gene3D" id="3.40.50.1000">
    <property type="entry name" value="HAD superfamily/HAD-like"/>
    <property type="match status" value="1"/>
</dbReference>
<organism evidence="1 2">
    <name type="scientific">Actinopolymorpha pittospori</name>
    <dbReference type="NCBI Taxonomy" id="648752"/>
    <lineage>
        <taxon>Bacteria</taxon>
        <taxon>Bacillati</taxon>
        <taxon>Actinomycetota</taxon>
        <taxon>Actinomycetes</taxon>
        <taxon>Propionibacteriales</taxon>
        <taxon>Actinopolymorphaceae</taxon>
        <taxon>Actinopolymorpha</taxon>
    </lineage>
</organism>
<name>A0A927MX20_9ACTN</name>
<gene>
    <name evidence="1" type="ORF">HEB94_005344</name>
</gene>
<keyword evidence="1" id="KW-0378">Hydrolase</keyword>
<reference evidence="1" key="1">
    <citation type="submission" date="2020-10" db="EMBL/GenBank/DDBJ databases">
        <title>Sequencing the genomes of 1000 actinobacteria strains.</title>
        <authorList>
            <person name="Klenk H.-P."/>
        </authorList>
    </citation>
    <scope>NUCLEOTIDE SEQUENCE</scope>
    <source>
        <strain evidence="1">DSM 45354</strain>
    </source>
</reference>
<dbReference type="NCBIfam" id="TIGR01509">
    <property type="entry name" value="HAD-SF-IA-v3"/>
    <property type="match status" value="1"/>
</dbReference>
<protein>
    <submittedName>
        <fullName evidence="1">Hydrolase of the HAD superfamily</fullName>
    </submittedName>
</protein>
<dbReference type="Pfam" id="PF00702">
    <property type="entry name" value="Hydrolase"/>
    <property type="match status" value="1"/>
</dbReference>
<dbReference type="GO" id="GO:0016787">
    <property type="term" value="F:hydrolase activity"/>
    <property type="evidence" value="ECO:0007669"/>
    <property type="project" value="UniProtKB-KW"/>
</dbReference>
<dbReference type="PANTHER" id="PTHR43611">
    <property type="entry name" value="ALPHA-D-GLUCOSE 1-PHOSPHATE PHOSPHATASE"/>
    <property type="match status" value="1"/>
</dbReference>
<dbReference type="InterPro" id="IPR036412">
    <property type="entry name" value="HAD-like_sf"/>
</dbReference>
<dbReference type="InterPro" id="IPR006439">
    <property type="entry name" value="HAD-SF_hydro_IA"/>
</dbReference>
<dbReference type="PRINTS" id="PR00413">
    <property type="entry name" value="HADHALOGNASE"/>
</dbReference>